<dbReference type="RefSeq" id="WP_147431982.1">
    <property type="nucleotide sequence ID" value="NZ_RBWV01000013.1"/>
</dbReference>
<dbReference type="InParanoid" id="A0A420XN46"/>
<accession>A0A420XN46</accession>
<dbReference type="OrthoDB" id="4310309at2"/>
<evidence type="ECO:0000256" key="1">
    <source>
        <dbReference type="SAM" id="MobiDB-lite"/>
    </source>
</evidence>
<keyword evidence="2" id="KW-0732">Signal</keyword>
<evidence type="ECO:0000256" key="2">
    <source>
        <dbReference type="SAM" id="SignalP"/>
    </source>
</evidence>
<dbReference type="Proteomes" id="UP000281955">
    <property type="component" value="Unassembled WGS sequence"/>
</dbReference>
<feature type="signal peptide" evidence="2">
    <location>
        <begin position="1"/>
        <end position="27"/>
    </location>
</feature>
<organism evidence="3 4">
    <name type="scientific">Motilibacter peucedani</name>
    <dbReference type="NCBI Taxonomy" id="598650"/>
    <lineage>
        <taxon>Bacteria</taxon>
        <taxon>Bacillati</taxon>
        <taxon>Actinomycetota</taxon>
        <taxon>Actinomycetes</taxon>
        <taxon>Motilibacterales</taxon>
        <taxon>Motilibacteraceae</taxon>
        <taxon>Motilibacter</taxon>
    </lineage>
</organism>
<keyword evidence="4" id="KW-1185">Reference proteome</keyword>
<feature type="chain" id="PRO_5019414880" evidence="2">
    <location>
        <begin position="28"/>
        <end position="324"/>
    </location>
</feature>
<feature type="region of interest" description="Disordered" evidence="1">
    <location>
        <begin position="70"/>
        <end position="100"/>
    </location>
</feature>
<dbReference type="EMBL" id="RBWV01000013">
    <property type="protein sequence ID" value="RKS72689.1"/>
    <property type="molecule type" value="Genomic_DNA"/>
</dbReference>
<proteinExistence type="predicted"/>
<gene>
    <name evidence="3" type="ORF">CLV35_2938</name>
</gene>
<evidence type="ECO:0000313" key="4">
    <source>
        <dbReference type="Proteomes" id="UP000281955"/>
    </source>
</evidence>
<sequence>MARARAVVVAAALGAALGSAGLLPAQAGEPATRVLGGPGFVPVAVNAHRVVLGRVEPTGEAQVVTRDGGLRTLRDPAGTTGSSVAGLDDSGTVTGGATGADGAPRVVQWRSPDYQPELLDLSPGAWYVADVDRGGRVLLRRGDDRSYVWRAGSLAAVADLTSGALQRATLLDPAGDLVDALATPPVLWTGGRAVALEAPAGLAVAVSDVEDGAVYGTVSDYAAGGIPARAVRWDASGRLHRLPLPAGTGGPAYASVTGTAGAHDRAAGTVCRTATGACLALTWRRDRLTVVGPGTARAVDGKGGVVGTAPVDGGVRGVLWKRHA</sequence>
<evidence type="ECO:0000313" key="3">
    <source>
        <dbReference type="EMBL" id="RKS72689.1"/>
    </source>
</evidence>
<protein>
    <submittedName>
        <fullName evidence="3">Uncharacterized protein</fullName>
    </submittedName>
</protein>
<reference evidence="3 4" key="1">
    <citation type="submission" date="2018-10" db="EMBL/GenBank/DDBJ databases">
        <title>Genomic Encyclopedia of Archaeal and Bacterial Type Strains, Phase II (KMG-II): from individual species to whole genera.</title>
        <authorList>
            <person name="Goeker M."/>
        </authorList>
    </citation>
    <scope>NUCLEOTIDE SEQUENCE [LARGE SCALE GENOMIC DNA]</scope>
    <source>
        <strain evidence="3 4">RP-AC37</strain>
    </source>
</reference>
<comment type="caution">
    <text evidence="3">The sequence shown here is derived from an EMBL/GenBank/DDBJ whole genome shotgun (WGS) entry which is preliminary data.</text>
</comment>
<dbReference type="AlphaFoldDB" id="A0A420XN46"/>
<name>A0A420XN46_9ACTN</name>